<feature type="binding site" evidence="1">
    <location>
        <position position="41"/>
    </location>
    <ligand>
        <name>Zn(2+)</name>
        <dbReference type="ChEBI" id="CHEBI:29105"/>
    </ligand>
</feature>
<keyword evidence="1" id="KW-0479">Metal-binding</keyword>
<evidence type="ECO:0000259" key="4">
    <source>
        <dbReference type="Pfam" id="PF21302"/>
    </source>
</evidence>
<feature type="binding site" evidence="1">
    <location>
        <position position="19"/>
    </location>
    <ligand>
        <name>Zn(2+)</name>
        <dbReference type="ChEBI" id="CHEBI:29105"/>
    </ligand>
</feature>
<dbReference type="Pfam" id="PF21302">
    <property type="entry name" value="Zn_ribbon_RlmA"/>
    <property type="match status" value="1"/>
</dbReference>
<dbReference type="EC" id="2.1.1.187" evidence="5"/>
<evidence type="ECO:0000256" key="1">
    <source>
        <dbReference type="PIRSR" id="PIRSR018249-1"/>
    </source>
</evidence>
<accession>A0A239VKE3</accession>
<evidence type="ECO:0000256" key="2">
    <source>
        <dbReference type="PIRSR" id="PIRSR018249-2"/>
    </source>
</evidence>
<keyword evidence="6" id="KW-1185">Reference proteome</keyword>
<dbReference type="GO" id="GO:0046872">
    <property type="term" value="F:metal ion binding"/>
    <property type="evidence" value="ECO:0007669"/>
    <property type="project" value="UniProtKB-KW"/>
</dbReference>
<dbReference type="RefSeq" id="WP_197697042.1">
    <property type="nucleotide sequence ID" value="NZ_LT906453.1"/>
</dbReference>
<dbReference type="AlphaFoldDB" id="A0A239VKE3"/>
<dbReference type="STRING" id="1121387.GCA_000429885_00003"/>
<dbReference type="InterPro" id="IPR016718">
    <property type="entry name" value="rRNA_m1G-MeTrfase_A_prd"/>
</dbReference>
<dbReference type="InterPro" id="IPR048647">
    <property type="entry name" value="RlmA_N"/>
</dbReference>
<dbReference type="GO" id="GO:0052911">
    <property type="term" value="F:23S rRNA (guanine(745)-N(1))-methyltransferase activity"/>
    <property type="evidence" value="ECO:0007669"/>
    <property type="project" value="UniProtKB-EC"/>
</dbReference>
<dbReference type="Pfam" id="PF08241">
    <property type="entry name" value="Methyltransf_11"/>
    <property type="match status" value="1"/>
</dbReference>
<reference evidence="5 6" key="1">
    <citation type="submission" date="2017-06" db="EMBL/GenBank/DDBJ databases">
        <authorList>
            <consortium name="Pathogen Informatics"/>
        </authorList>
    </citation>
    <scope>NUCLEOTIDE SEQUENCE [LARGE SCALE GENOMIC DNA]</scope>
    <source>
        <strain evidence="5 6">NCTC13039</strain>
    </source>
</reference>
<feature type="domain" description="Methyltransferase type 11" evidence="3">
    <location>
        <begin position="110"/>
        <end position="196"/>
    </location>
</feature>
<keyword evidence="5" id="KW-0489">Methyltransferase</keyword>
<organism evidence="5 6">
    <name type="scientific">Dermatophilus congolensis</name>
    <dbReference type="NCBI Taxonomy" id="1863"/>
    <lineage>
        <taxon>Bacteria</taxon>
        <taxon>Bacillati</taxon>
        <taxon>Actinomycetota</taxon>
        <taxon>Actinomycetes</taxon>
        <taxon>Micrococcales</taxon>
        <taxon>Dermatophilaceae</taxon>
        <taxon>Dermatophilus</taxon>
    </lineage>
</organism>
<feature type="binding site" evidence="2">
    <location>
        <position position="82"/>
    </location>
    <ligand>
        <name>S-adenosyl-L-methionine</name>
        <dbReference type="ChEBI" id="CHEBI:59789"/>
    </ligand>
</feature>
<feature type="binding site" evidence="1">
    <location>
        <position position="22"/>
    </location>
    <ligand>
        <name>Zn(2+)</name>
        <dbReference type="ChEBI" id="CHEBI:29105"/>
    </ligand>
</feature>
<dbReference type="PIRSF" id="PIRSF018249">
    <property type="entry name" value="MyrA_prd"/>
    <property type="match status" value="1"/>
</dbReference>
<feature type="domain" description="23S rRNA (guanine(745)-N(1))-methyltransferase N-terminal" evidence="4">
    <location>
        <begin position="18"/>
        <end position="54"/>
    </location>
</feature>
<feature type="binding site" evidence="1">
    <location>
        <position position="37"/>
    </location>
    <ligand>
        <name>Zn(2+)</name>
        <dbReference type="ChEBI" id="CHEBI:29105"/>
    </ligand>
</feature>
<sequence length="290" mass="30139">MSTEQVRGVAASGWLMLACPVCGGDLVPDVQVRCFGCGAGHRFDRARQGHVTLLGGRGRHGLVADDAAMVAARFEVQSSGLYRPILDGVVAAVLEEGVLPAGGAELGGILDCGGGTGYYAAGVLSQTPLGFGVGMDLSVYAARRAAKAHAGLVSVVADTWERFPIRDGSVQVALVVFAPRHGAELGRVLRPDGVVMVVTPLSHHLAELSGAMRVRVDPRKEERLAASMEGFEVVSQRCVERRVPVEAAQGRLLVGMGPGAHHAGDVDGLVLPSEVTLAVRVGVYRPVGVG</sequence>
<feature type="binding site" evidence="2">
    <location>
        <begin position="116"/>
        <end position="117"/>
    </location>
    <ligand>
        <name>S-adenosyl-L-methionine</name>
        <dbReference type="ChEBI" id="CHEBI:59789"/>
    </ligand>
</feature>
<evidence type="ECO:0000259" key="3">
    <source>
        <dbReference type="Pfam" id="PF08241"/>
    </source>
</evidence>
<dbReference type="KEGG" id="dco:SAMEA4475696_1634"/>
<gene>
    <name evidence="5" type="primary">rlmA</name>
    <name evidence="5" type="ORF">SAMEA4475696_01634</name>
</gene>
<evidence type="ECO:0000313" key="5">
    <source>
        <dbReference type="EMBL" id="SNV22725.1"/>
    </source>
</evidence>
<dbReference type="Gene3D" id="3.40.50.150">
    <property type="entry name" value="Vaccinia Virus protein VP39"/>
    <property type="match status" value="1"/>
</dbReference>
<dbReference type="SUPFAM" id="SSF53335">
    <property type="entry name" value="S-adenosyl-L-methionine-dependent methyltransferases"/>
    <property type="match status" value="1"/>
</dbReference>
<dbReference type="Proteomes" id="UP000242637">
    <property type="component" value="Chromosome 1"/>
</dbReference>
<proteinExistence type="predicted"/>
<evidence type="ECO:0000313" key="6">
    <source>
        <dbReference type="Proteomes" id="UP000242637"/>
    </source>
</evidence>
<name>A0A239VKE3_9MICO</name>
<dbReference type="InterPro" id="IPR013216">
    <property type="entry name" value="Methyltransf_11"/>
</dbReference>
<dbReference type="EMBL" id="LT906453">
    <property type="protein sequence ID" value="SNV22725.1"/>
    <property type="molecule type" value="Genomic_DNA"/>
</dbReference>
<protein>
    <submittedName>
        <fullName evidence="5">Ribosomal RNA large subunit methyltransferase A</fullName>
        <ecNumber evidence="5">2.1.1.187</ecNumber>
    </submittedName>
</protein>
<keyword evidence="1" id="KW-0862">Zinc</keyword>
<keyword evidence="5" id="KW-0808">Transferase</keyword>
<feature type="binding site" evidence="2">
    <location>
        <position position="204"/>
    </location>
    <ligand>
        <name>S-adenosyl-L-methionine</name>
        <dbReference type="ChEBI" id="CHEBI:59789"/>
    </ligand>
</feature>
<keyword evidence="2" id="KW-0949">S-adenosyl-L-methionine</keyword>
<dbReference type="InterPro" id="IPR029063">
    <property type="entry name" value="SAM-dependent_MTases_sf"/>
</dbReference>
<dbReference type="GeneID" id="63459836"/>
<dbReference type="PROSITE" id="PS51257">
    <property type="entry name" value="PROKAR_LIPOPROTEIN"/>
    <property type="match status" value="1"/>
</dbReference>